<gene>
    <name evidence="1" type="ORF">BB050_00559</name>
</gene>
<protein>
    <submittedName>
        <fullName evidence="1">Uncharacterized protein</fullName>
    </submittedName>
</protein>
<proteinExistence type="predicted"/>
<organism evidence="1 2">
    <name type="scientific">Flavobacterium anhuiense</name>
    <dbReference type="NCBI Taxonomy" id="459526"/>
    <lineage>
        <taxon>Bacteria</taxon>
        <taxon>Pseudomonadati</taxon>
        <taxon>Bacteroidota</taxon>
        <taxon>Flavobacteriia</taxon>
        <taxon>Flavobacteriales</taxon>
        <taxon>Flavobacteriaceae</taxon>
        <taxon>Flavobacterium</taxon>
    </lineage>
</organism>
<evidence type="ECO:0000313" key="2">
    <source>
        <dbReference type="Proteomes" id="UP000093276"/>
    </source>
</evidence>
<reference evidence="1 2" key="1">
    <citation type="submission" date="2016-08" db="EMBL/GenBank/DDBJ databases">
        <title>Complete genome sequence of Flavobacterium johnsoniae strain GSE09, a volatile-producing biocontrol agent isolated from cucumber (Cucumis sativus).</title>
        <authorList>
            <person name="Jeong J.-J."/>
            <person name="Oh J.Y."/>
            <person name="Jim Y.J."/>
            <person name="Sang M.K."/>
            <person name="Kim K.D."/>
        </authorList>
    </citation>
    <scope>NUCLEOTIDE SEQUENCE [LARGE SCALE GENOMIC DNA]</scope>
    <source>
        <strain evidence="1 2">GSE09</strain>
    </source>
</reference>
<accession>A0AAC9GGY1</accession>
<evidence type="ECO:0000313" key="1">
    <source>
        <dbReference type="EMBL" id="AOC93713.1"/>
    </source>
</evidence>
<dbReference type="AlphaFoldDB" id="A0AAC9GGY1"/>
<dbReference type="Proteomes" id="UP000093276">
    <property type="component" value="Chromosome"/>
</dbReference>
<dbReference type="KEGG" id="fjg:BB050_00559"/>
<name>A0AAC9GGY1_9FLAO</name>
<sequence length="46" mass="5512">MTISQIIEKIQELESWLVKNPNSAERNLIEYDLKKLKTILQLRKNE</sequence>
<dbReference type="EMBL" id="CP016907">
    <property type="protein sequence ID" value="AOC93713.1"/>
    <property type="molecule type" value="Genomic_DNA"/>
</dbReference>